<dbReference type="EMBL" id="AP035768">
    <property type="protein sequence ID" value="BFO17973.1"/>
    <property type="molecule type" value="Genomic_DNA"/>
</dbReference>
<evidence type="ECO:0000313" key="2">
    <source>
        <dbReference type="EMBL" id="BFO17973.1"/>
    </source>
</evidence>
<dbReference type="PANTHER" id="PTHR45527">
    <property type="entry name" value="NONRIBOSOMAL PEPTIDE SYNTHETASE"/>
    <property type="match status" value="1"/>
</dbReference>
<gene>
    <name evidence="2" type="ORF">SHKM778_43610</name>
</gene>
<protein>
    <recommendedName>
        <fullName evidence="1">AMP-dependent synthetase/ligase domain-containing protein</fullName>
    </recommendedName>
</protein>
<dbReference type="Gene3D" id="3.30.300.30">
    <property type="match status" value="1"/>
</dbReference>
<organism evidence="2">
    <name type="scientific">Streptomyces haneummycinicus</name>
    <dbReference type="NCBI Taxonomy" id="3074435"/>
    <lineage>
        <taxon>Bacteria</taxon>
        <taxon>Bacillati</taxon>
        <taxon>Actinomycetota</taxon>
        <taxon>Actinomycetes</taxon>
        <taxon>Kitasatosporales</taxon>
        <taxon>Streptomycetaceae</taxon>
        <taxon>Streptomyces</taxon>
    </lineage>
</organism>
<name>A0AAT9HL23_9ACTN</name>
<dbReference type="InterPro" id="IPR045851">
    <property type="entry name" value="AMP-bd_C_sf"/>
</dbReference>
<dbReference type="GO" id="GO:0044550">
    <property type="term" value="P:secondary metabolite biosynthetic process"/>
    <property type="evidence" value="ECO:0007669"/>
    <property type="project" value="TreeGrafter"/>
</dbReference>
<dbReference type="PANTHER" id="PTHR45527:SF1">
    <property type="entry name" value="FATTY ACID SYNTHASE"/>
    <property type="match status" value="1"/>
</dbReference>
<sequence>MYGITETTVHVTHRVLTDGDFGSGDDVSPIGGPIPGLVIHLLDDHLRPVPPGRVGAIYVAGDQVALGYLGRPGLTAGRFVANPFTGDGSRMYHTGDLARRTLDGGLEFVGRADDQVQLKGFRVESGEVEAAIRNSTGSSTWPSPWRTAATTWSPTSWAGCPATSPSGSPRNFPRTWCRAGCSRSTRCR</sequence>
<dbReference type="Pfam" id="PF00501">
    <property type="entry name" value="AMP-binding"/>
    <property type="match status" value="1"/>
</dbReference>
<proteinExistence type="predicted"/>
<reference evidence="2" key="1">
    <citation type="submission" date="2024-06" db="EMBL/GenBank/DDBJ databases">
        <authorList>
            <consortium name="consrtm"/>
            <person name="Uemura M."/>
            <person name="Terahara T."/>
        </authorList>
    </citation>
    <scope>NUCLEOTIDE SEQUENCE</scope>
    <source>
        <strain evidence="2">KM77-8</strain>
    </source>
</reference>
<dbReference type="GO" id="GO:0005829">
    <property type="term" value="C:cytosol"/>
    <property type="evidence" value="ECO:0007669"/>
    <property type="project" value="TreeGrafter"/>
</dbReference>
<feature type="domain" description="AMP-dependent synthetase/ligase" evidence="1">
    <location>
        <begin position="1"/>
        <end position="69"/>
    </location>
</feature>
<dbReference type="InterPro" id="IPR000873">
    <property type="entry name" value="AMP-dep_synth/lig_dom"/>
</dbReference>
<dbReference type="Gene3D" id="3.40.50.12780">
    <property type="entry name" value="N-terminal domain of ligase-like"/>
    <property type="match status" value="1"/>
</dbReference>
<dbReference type="GO" id="GO:0043041">
    <property type="term" value="P:amino acid activation for nonribosomal peptide biosynthetic process"/>
    <property type="evidence" value="ECO:0007669"/>
    <property type="project" value="TreeGrafter"/>
</dbReference>
<reference evidence="2" key="2">
    <citation type="submission" date="2024-07" db="EMBL/GenBank/DDBJ databases">
        <title>Streptomyces haneummycinica sp. nov., a new antibiotic-producing actinobacterium isolated from marine sediment.</title>
        <authorList>
            <person name="Uemura M."/>
            <person name="Hamada M."/>
            <person name="Hirano S."/>
            <person name="Kobayashi K."/>
            <person name="Ohshiro T."/>
            <person name="Kobayashi T."/>
            <person name="Terahara T."/>
        </authorList>
    </citation>
    <scope>NUCLEOTIDE SEQUENCE</scope>
    <source>
        <strain evidence="2">KM77-8</strain>
    </source>
</reference>
<dbReference type="AlphaFoldDB" id="A0AAT9HL23"/>
<dbReference type="GO" id="GO:0031177">
    <property type="term" value="F:phosphopantetheine binding"/>
    <property type="evidence" value="ECO:0007669"/>
    <property type="project" value="TreeGrafter"/>
</dbReference>
<dbReference type="SUPFAM" id="SSF56801">
    <property type="entry name" value="Acetyl-CoA synthetase-like"/>
    <property type="match status" value="1"/>
</dbReference>
<dbReference type="InterPro" id="IPR042099">
    <property type="entry name" value="ANL_N_sf"/>
</dbReference>
<accession>A0AAT9HL23</accession>
<evidence type="ECO:0000259" key="1">
    <source>
        <dbReference type="Pfam" id="PF00501"/>
    </source>
</evidence>